<evidence type="ECO:0000313" key="3">
    <source>
        <dbReference type="Proteomes" id="UP000325315"/>
    </source>
</evidence>
<dbReference type="AlphaFoldDB" id="A0A5B6VSW1"/>
<protein>
    <recommendedName>
        <fullName evidence="4">Secreted protein</fullName>
    </recommendedName>
</protein>
<feature type="signal peptide" evidence="1">
    <location>
        <begin position="1"/>
        <end position="25"/>
    </location>
</feature>
<evidence type="ECO:0008006" key="4">
    <source>
        <dbReference type="Google" id="ProtNLM"/>
    </source>
</evidence>
<proteinExistence type="predicted"/>
<dbReference type="Proteomes" id="UP000325315">
    <property type="component" value="Unassembled WGS sequence"/>
</dbReference>
<feature type="chain" id="PRO_5022972116" description="Secreted protein" evidence="1">
    <location>
        <begin position="26"/>
        <end position="80"/>
    </location>
</feature>
<reference evidence="3" key="1">
    <citation type="journal article" date="2019" name="Plant Biotechnol. J.">
        <title>Genome sequencing of the Australian wild diploid species Gossypium australe highlights disease resistance and delayed gland morphogenesis.</title>
        <authorList>
            <person name="Cai Y."/>
            <person name="Cai X."/>
            <person name="Wang Q."/>
            <person name="Wang P."/>
            <person name="Zhang Y."/>
            <person name="Cai C."/>
            <person name="Xu Y."/>
            <person name="Wang K."/>
            <person name="Zhou Z."/>
            <person name="Wang C."/>
            <person name="Geng S."/>
            <person name="Li B."/>
            <person name="Dong Q."/>
            <person name="Hou Y."/>
            <person name="Wang H."/>
            <person name="Ai P."/>
            <person name="Liu Z."/>
            <person name="Yi F."/>
            <person name="Sun M."/>
            <person name="An G."/>
            <person name="Cheng J."/>
            <person name="Zhang Y."/>
            <person name="Shi Q."/>
            <person name="Xie Y."/>
            <person name="Shi X."/>
            <person name="Chang Y."/>
            <person name="Huang F."/>
            <person name="Chen Y."/>
            <person name="Hong S."/>
            <person name="Mi L."/>
            <person name="Sun Q."/>
            <person name="Zhang L."/>
            <person name="Zhou B."/>
            <person name="Peng R."/>
            <person name="Zhang X."/>
            <person name="Liu F."/>
        </authorList>
    </citation>
    <scope>NUCLEOTIDE SEQUENCE [LARGE SCALE GENOMIC DNA]</scope>
    <source>
        <strain evidence="3">cv. PA1801</strain>
    </source>
</reference>
<sequence length="80" mass="9801">MIWVCILIQRSVCIWSLFSDVLVLTEETNWIYWVTQLQSNDLKLRCCWPFPLHVWKHELDAVIVNTKYYNFYTFDRINDL</sequence>
<accession>A0A5B6VSW1</accession>
<keyword evidence="3" id="KW-1185">Reference proteome</keyword>
<evidence type="ECO:0000313" key="2">
    <source>
        <dbReference type="EMBL" id="KAA3472519.1"/>
    </source>
</evidence>
<dbReference type="EMBL" id="SMMG02000005">
    <property type="protein sequence ID" value="KAA3472519.1"/>
    <property type="molecule type" value="Genomic_DNA"/>
</dbReference>
<keyword evidence="1" id="KW-0732">Signal</keyword>
<gene>
    <name evidence="2" type="ORF">EPI10_022994</name>
</gene>
<evidence type="ECO:0000256" key="1">
    <source>
        <dbReference type="SAM" id="SignalP"/>
    </source>
</evidence>
<name>A0A5B6VSW1_9ROSI</name>
<comment type="caution">
    <text evidence="2">The sequence shown here is derived from an EMBL/GenBank/DDBJ whole genome shotgun (WGS) entry which is preliminary data.</text>
</comment>
<organism evidence="2 3">
    <name type="scientific">Gossypium australe</name>
    <dbReference type="NCBI Taxonomy" id="47621"/>
    <lineage>
        <taxon>Eukaryota</taxon>
        <taxon>Viridiplantae</taxon>
        <taxon>Streptophyta</taxon>
        <taxon>Embryophyta</taxon>
        <taxon>Tracheophyta</taxon>
        <taxon>Spermatophyta</taxon>
        <taxon>Magnoliopsida</taxon>
        <taxon>eudicotyledons</taxon>
        <taxon>Gunneridae</taxon>
        <taxon>Pentapetalae</taxon>
        <taxon>rosids</taxon>
        <taxon>malvids</taxon>
        <taxon>Malvales</taxon>
        <taxon>Malvaceae</taxon>
        <taxon>Malvoideae</taxon>
        <taxon>Gossypium</taxon>
    </lineage>
</organism>